<proteinExistence type="predicted"/>
<sequence length="171" mass="19489">MNSHADFRAMKTFVEATDKALQLGTRGTELRHFQPGTTSRICGSVGEKRKDFQFRLRFEGRHRVFKGRSQEAAERSCSTRLGYLHQPPSVSANSGRIWQGRREKSGAFSRLAAENGGSIDRGPVATVTCWKHRQRHSRWNSELRKDSATNTEAINFVVRYIGFATRYRLTP</sequence>
<reference evidence="1 2" key="1">
    <citation type="journal article" date="2021" name="Elife">
        <title>Chloroplast acquisition without the gene transfer in kleptoplastic sea slugs, Plakobranchus ocellatus.</title>
        <authorList>
            <person name="Maeda T."/>
            <person name="Takahashi S."/>
            <person name="Yoshida T."/>
            <person name="Shimamura S."/>
            <person name="Takaki Y."/>
            <person name="Nagai Y."/>
            <person name="Toyoda A."/>
            <person name="Suzuki Y."/>
            <person name="Arimoto A."/>
            <person name="Ishii H."/>
            <person name="Satoh N."/>
            <person name="Nishiyama T."/>
            <person name="Hasebe M."/>
            <person name="Maruyama T."/>
            <person name="Minagawa J."/>
            <person name="Obokata J."/>
            <person name="Shigenobu S."/>
        </authorList>
    </citation>
    <scope>NUCLEOTIDE SEQUENCE [LARGE SCALE GENOMIC DNA]</scope>
</reference>
<evidence type="ECO:0000313" key="1">
    <source>
        <dbReference type="EMBL" id="GFN76885.1"/>
    </source>
</evidence>
<organism evidence="1 2">
    <name type="scientific">Plakobranchus ocellatus</name>
    <dbReference type="NCBI Taxonomy" id="259542"/>
    <lineage>
        <taxon>Eukaryota</taxon>
        <taxon>Metazoa</taxon>
        <taxon>Spiralia</taxon>
        <taxon>Lophotrochozoa</taxon>
        <taxon>Mollusca</taxon>
        <taxon>Gastropoda</taxon>
        <taxon>Heterobranchia</taxon>
        <taxon>Euthyneura</taxon>
        <taxon>Panpulmonata</taxon>
        <taxon>Sacoglossa</taxon>
        <taxon>Placobranchoidea</taxon>
        <taxon>Plakobranchidae</taxon>
        <taxon>Plakobranchus</taxon>
    </lineage>
</organism>
<dbReference type="AlphaFoldDB" id="A0AAV3Y372"/>
<comment type="caution">
    <text evidence="1">The sequence shown here is derived from an EMBL/GenBank/DDBJ whole genome shotgun (WGS) entry which is preliminary data.</text>
</comment>
<dbReference type="Proteomes" id="UP000735302">
    <property type="component" value="Unassembled WGS sequence"/>
</dbReference>
<dbReference type="EMBL" id="BLXT01000429">
    <property type="protein sequence ID" value="GFN76885.1"/>
    <property type="molecule type" value="Genomic_DNA"/>
</dbReference>
<name>A0AAV3Y372_9GAST</name>
<gene>
    <name evidence="1" type="ORF">PoB_000339100</name>
</gene>
<keyword evidence="2" id="KW-1185">Reference proteome</keyword>
<evidence type="ECO:0000313" key="2">
    <source>
        <dbReference type="Proteomes" id="UP000735302"/>
    </source>
</evidence>
<protein>
    <submittedName>
        <fullName evidence="1">Uncharacterized protein</fullName>
    </submittedName>
</protein>
<accession>A0AAV3Y372</accession>